<feature type="transmembrane region" description="Helical" evidence="2">
    <location>
        <begin position="330"/>
        <end position="351"/>
    </location>
</feature>
<reference evidence="4 5" key="1">
    <citation type="journal article" date="2012" name="BMC Genomics">
        <title>Comparative genomics of the white-rot fungi, Phanerochaete carnosa and P. chrysosporium, to elucidate the genetic basis of the distinct wood types they colonize.</title>
        <authorList>
            <person name="Suzuki H."/>
            <person name="MacDonald J."/>
            <person name="Syed K."/>
            <person name="Salamov A."/>
            <person name="Hori C."/>
            <person name="Aerts A."/>
            <person name="Henrissat B."/>
            <person name="Wiebenga A."/>
            <person name="vanKuyk P.A."/>
            <person name="Barry K."/>
            <person name="Lindquist E."/>
            <person name="LaButti K."/>
            <person name="Lapidus A."/>
            <person name="Lucas S."/>
            <person name="Coutinho P."/>
            <person name="Gong Y."/>
            <person name="Samejima M."/>
            <person name="Mahadevan R."/>
            <person name="Abou-Zaid M."/>
            <person name="de Vries R.P."/>
            <person name="Igarashi K."/>
            <person name="Yadav J.S."/>
            <person name="Grigoriev I.V."/>
            <person name="Master E.R."/>
        </authorList>
    </citation>
    <scope>NUCLEOTIDE SEQUENCE [LARGE SCALE GENOMIC DNA]</scope>
    <source>
        <strain evidence="4 5">HHB-10118-sp</strain>
    </source>
</reference>
<evidence type="ECO:0000313" key="4">
    <source>
        <dbReference type="EMBL" id="EKM56267.1"/>
    </source>
</evidence>
<proteinExistence type="predicted"/>
<organism evidence="4 5">
    <name type="scientific">Phanerochaete carnosa (strain HHB-10118-sp)</name>
    <name type="common">White-rot fungus</name>
    <name type="synonym">Peniophora carnosa</name>
    <dbReference type="NCBI Taxonomy" id="650164"/>
    <lineage>
        <taxon>Eukaryota</taxon>
        <taxon>Fungi</taxon>
        <taxon>Dikarya</taxon>
        <taxon>Basidiomycota</taxon>
        <taxon>Agaricomycotina</taxon>
        <taxon>Agaricomycetes</taxon>
        <taxon>Polyporales</taxon>
        <taxon>Phanerochaetaceae</taxon>
        <taxon>Phanerochaete</taxon>
    </lineage>
</organism>
<evidence type="ECO:0000259" key="3">
    <source>
        <dbReference type="Pfam" id="PF20151"/>
    </source>
</evidence>
<feature type="compositionally biased region" description="Low complexity" evidence="1">
    <location>
        <begin position="488"/>
        <end position="497"/>
    </location>
</feature>
<keyword evidence="2" id="KW-1133">Transmembrane helix</keyword>
<accession>K5X0H6</accession>
<dbReference type="GeneID" id="18910944"/>
<evidence type="ECO:0000313" key="5">
    <source>
        <dbReference type="Proteomes" id="UP000008370"/>
    </source>
</evidence>
<dbReference type="HOGENOM" id="CLU_457903_0_0_1"/>
<keyword evidence="5" id="KW-1185">Reference proteome</keyword>
<dbReference type="EMBL" id="JH930471">
    <property type="protein sequence ID" value="EKM56267.1"/>
    <property type="molecule type" value="Genomic_DNA"/>
</dbReference>
<dbReference type="RefSeq" id="XP_007394122.1">
    <property type="nucleotide sequence ID" value="XM_007394060.1"/>
</dbReference>
<dbReference type="Pfam" id="PF20151">
    <property type="entry name" value="DUF6533"/>
    <property type="match status" value="1"/>
</dbReference>
<feature type="transmembrane region" description="Helical" evidence="2">
    <location>
        <begin position="424"/>
        <end position="446"/>
    </location>
</feature>
<feature type="region of interest" description="Disordered" evidence="1">
    <location>
        <begin position="160"/>
        <end position="185"/>
    </location>
</feature>
<dbReference type="InterPro" id="IPR045340">
    <property type="entry name" value="DUF6533"/>
</dbReference>
<gene>
    <name evidence="4" type="ORF">PHACADRAFT_193887</name>
</gene>
<feature type="region of interest" description="Disordered" evidence="1">
    <location>
        <begin position="488"/>
        <end position="509"/>
    </location>
</feature>
<dbReference type="OrthoDB" id="2756573at2759"/>
<feature type="transmembrane region" description="Helical" evidence="2">
    <location>
        <begin position="383"/>
        <end position="403"/>
    </location>
</feature>
<evidence type="ECO:0000256" key="1">
    <source>
        <dbReference type="SAM" id="MobiDB-lite"/>
    </source>
</evidence>
<feature type="transmembrane region" description="Helical" evidence="2">
    <location>
        <begin position="229"/>
        <end position="251"/>
    </location>
</feature>
<feature type="transmembrane region" description="Helical" evidence="2">
    <location>
        <begin position="263"/>
        <end position="286"/>
    </location>
</feature>
<dbReference type="AlphaFoldDB" id="K5X0H6"/>
<dbReference type="InParanoid" id="K5X0H6"/>
<feature type="domain" description="DUF6533" evidence="3">
    <location>
        <begin position="234"/>
        <end position="278"/>
    </location>
</feature>
<keyword evidence="2" id="KW-0472">Membrane</keyword>
<feature type="transmembrane region" description="Helical" evidence="2">
    <location>
        <begin position="298"/>
        <end position="318"/>
    </location>
</feature>
<feature type="compositionally biased region" description="Acidic residues" evidence="1">
    <location>
        <begin position="171"/>
        <end position="182"/>
    </location>
</feature>
<keyword evidence="2" id="KW-0812">Transmembrane</keyword>
<protein>
    <recommendedName>
        <fullName evidence="3">DUF6533 domain-containing protein</fullName>
    </recommendedName>
</protein>
<name>K5X0H6_PHACS</name>
<dbReference type="Proteomes" id="UP000008370">
    <property type="component" value="Unassembled WGS sequence"/>
</dbReference>
<dbReference type="KEGG" id="pco:PHACADRAFT_193887"/>
<sequence length="596" mass="64737">MSLISDEPPRAIPSLKLSEGLGMKVPAAANTSFNNTTAAVADIPHHSTSPVLMIGDNVLAVVARIVKWLETALLALNVVRLIAFSSTLFEVNDFLCGSLSTVDGDTPPDLSPALLAQRSMLNLRQLGPAGGAGELQSDTRRPSRFSVNLRVPSDFLRNIGEPLDHGQSENVQEDEDDDDDAVDVTGEWHCGSEEGSVQQVNWQSCIGLVDANDMASLNKNYLTQELRDYLTVNYVECSLVCLAIYEFVITFNQEIKVVWKRKFTATSLLLLGLRWVMLPYPILAVLPAKQAATWRNDLSLFLAILALTSRLFSALRVYALWHESRMKHLFFAFVLTFGLAVPIGTNFWSLARTAVAPEDLVLLSVCNAFIDVPQRLDKQSTSIYLARGCAIAADAAVLVLTWVKSFGHFREMRRLKLRSSITAILLRDGTVYFMTLLVLNILQVRLTLKSNSDVFEEIYTALQLMPALLAQRFMLNLRLQRRAGAVGEGSSSASSSDFAHHHHPSRFSANLKMPSDFLGNIGEPLGDGLEEEREQVQGEDGGNRGEGCCLGGGGGGGGGGEQHVGGLETSRRCAGAVQESPVAQCGGGAQRDGSAC</sequence>
<evidence type="ECO:0000256" key="2">
    <source>
        <dbReference type="SAM" id="Phobius"/>
    </source>
</evidence>